<sequence length="61" mass="6785">MEDTPHGALVITIGAPGERKKAAKNKLRSKLQKVYDSWKPKTAEGIAYDRELKALLDAHKP</sequence>
<evidence type="ECO:0000313" key="1">
    <source>
        <dbReference type="EMBL" id="GAF81768.1"/>
    </source>
</evidence>
<dbReference type="EMBL" id="BARS01004667">
    <property type="protein sequence ID" value="GAF81768.1"/>
    <property type="molecule type" value="Genomic_DNA"/>
</dbReference>
<gene>
    <name evidence="1" type="ORF">S01H1_09134</name>
</gene>
<dbReference type="AlphaFoldDB" id="X0SL02"/>
<name>X0SL02_9ZZZZ</name>
<proteinExistence type="predicted"/>
<accession>X0SL02</accession>
<reference evidence="1" key="1">
    <citation type="journal article" date="2014" name="Front. Microbiol.">
        <title>High frequency of phylogenetically diverse reductive dehalogenase-homologous genes in deep subseafloor sedimentary metagenomes.</title>
        <authorList>
            <person name="Kawai M."/>
            <person name="Futagami T."/>
            <person name="Toyoda A."/>
            <person name="Takaki Y."/>
            <person name="Nishi S."/>
            <person name="Hori S."/>
            <person name="Arai W."/>
            <person name="Tsubouchi T."/>
            <person name="Morono Y."/>
            <person name="Uchiyama I."/>
            <person name="Ito T."/>
            <person name="Fujiyama A."/>
            <person name="Inagaki F."/>
            <person name="Takami H."/>
        </authorList>
    </citation>
    <scope>NUCLEOTIDE SEQUENCE</scope>
    <source>
        <strain evidence="1">Expedition CK06-06</strain>
    </source>
</reference>
<protein>
    <submittedName>
        <fullName evidence="1">Uncharacterized protein</fullName>
    </submittedName>
</protein>
<comment type="caution">
    <text evidence="1">The sequence shown here is derived from an EMBL/GenBank/DDBJ whole genome shotgun (WGS) entry which is preliminary data.</text>
</comment>
<organism evidence="1">
    <name type="scientific">marine sediment metagenome</name>
    <dbReference type="NCBI Taxonomy" id="412755"/>
    <lineage>
        <taxon>unclassified sequences</taxon>
        <taxon>metagenomes</taxon>
        <taxon>ecological metagenomes</taxon>
    </lineage>
</organism>